<dbReference type="Pfam" id="PF12729">
    <property type="entry name" value="4HB_MCP_1"/>
    <property type="match status" value="1"/>
</dbReference>
<keyword evidence="1" id="KW-0812">Transmembrane</keyword>
<organism evidence="3 4">
    <name type="scientific">Pedobacter endophyticus</name>
    <dbReference type="NCBI Taxonomy" id="2789740"/>
    <lineage>
        <taxon>Bacteria</taxon>
        <taxon>Pseudomonadati</taxon>
        <taxon>Bacteroidota</taxon>
        <taxon>Sphingobacteriia</taxon>
        <taxon>Sphingobacteriales</taxon>
        <taxon>Sphingobacteriaceae</taxon>
        <taxon>Pedobacter</taxon>
    </lineage>
</organism>
<dbReference type="InterPro" id="IPR024478">
    <property type="entry name" value="HlyB_4HB_MCP"/>
</dbReference>
<proteinExistence type="predicted"/>
<accession>A0A7S9L230</accession>
<protein>
    <submittedName>
        <fullName evidence="3">MCP four helix bundle domain-containing protein</fullName>
    </submittedName>
</protein>
<dbReference type="AlphaFoldDB" id="A0A7S9L230"/>
<evidence type="ECO:0000259" key="2">
    <source>
        <dbReference type="Pfam" id="PF12729"/>
    </source>
</evidence>
<keyword evidence="4" id="KW-1185">Reference proteome</keyword>
<gene>
    <name evidence="3" type="ORF">IZT61_06015</name>
</gene>
<dbReference type="KEGG" id="pex:IZT61_06015"/>
<evidence type="ECO:0000256" key="1">
    <source>
        <dbReference type="SAM" id="Phobius"/>
    </source>
</evidence>
<name>A0A7S9L230_9SPHI</name>
<sequence length="222" mass="25006">MKFAFALKNKIKIAFLLFCIMCCILLIRFLEDKSVAKINESFVSMYQDRLVPAIDLFFVAENLYLKNTVFQDAFANNFGHPSTEISKITGYNNKIDSVITKYEKTLLVNEEKKFLGDLKKALTVQNQIEKKVLNLSVADGDKIYQSSGRQASTATLNKLSALIKIQSEVGDELIKDSRIFVSGTKIYSTLQIILAVLIGIMIVAIIYASNVVNVQNEKFRLN</sequence>
<feature type="transmembrane region" description="Helical" evidence="1">
    <location>
        <begin position="186"/>
        <end position="208"/>
    </location>
</feature>
<feature type="domain" description="Chemotaxis methyl-accepting receptor HlyB-like 4HB MCP" evidence="2">
    <location>
        <begin position="8"/>
        <end position="177"/>
    </location>
</feature>
<keyword evidence="1" id="KW-0472">Membrane</keyword>
<evidence type="ECO:0000313" key="4">
    <source>
        <dbReference type="Proteomes" id="UP000594759"/>
    </source>
</evidence>
<dbReference type="Proteomes" id="UP000594759">
    <property type="component" value="Chromosome"/>
</dbReference>
<evidence type="ECO:0000313" key="3">
    <source>
        <dbReference type="EMBL" id="QPH40819.1"/>
    </source>
</evidence>
<keyword evidence="1" id="KW-1133">Transmembrane helix</keyword>
<reference evidence="3 4" key="1">
    <citation type="submission" date="2020-11" db="EMBL/GenBank/DDBJ databases">
        <title>Pedobacter endophytica, an endophytic bacteria isolated form Carex pumila.</title>
        <authorList>
            <person name="Peng Y."/>
            <person name="Jiang L."/>
            <person name="Lee J."/>
        </authorList>
    </citation>
    <scope>NUCLEOTIDE SEQUENCE [LARGE SCALE GENOMIC DNA]</scope>
    <source>
        <strain evidence="3 4">JBR3-12</strain>
    </source>
</reference>
<feature type="transmembrane region" description="Helical" evidence="1">
    <location>
        <begin position="12"/>
        <end position="30"/>
    </location>
</feature>
<dbReference type="EMBL" id="CP064939">
    <property type="protein sequence ID" value="QPH40819.1"/>
    <property type="molecule type" value="Genomic_DNA"/>
</dbReference>
<dbReference type="RefSeq" id="WP_196100273.1">
    <property type="nucleotide sequence ID" value="NZ_CP064939.1"/>
</dbReference>